<dbReference type="AlphaFoldDB" id="A0AAW0MVY3"/>
<evidence type="ECO:0000256" key="5">
    <source>
        <dbReference type="ARBA" id="ARBA00022553"/>
    </source>
</evidence>
<keyword evidence="4 12" id="KW-0245">EGF-like domain</keyword>
<protein>
    <recommendedName>
        <fullName evidence="17">Cubilin</fullName>
    </recommendedName>
</protein>
<dbReference type="FunFam" id="2.10.25.10:FF:000472">
    <property type="entry name" value="Uncharacterized protein, isoform A"/>
    <property type="match status" value="1"/>
</dbReference>
<dbReference type="PANTHER" id="PTHR47761:SF1">
    <property type="entry name" value="C-TYPE LECTIN-RELATED"/>
    <property type="match status" value="1"/>
</dbReference>
<feature type="disulfide bond" evidence="12">
    <location>
        <begin position="330"/>
        <end position="347"/>
    </location>
</feature>
<dbReference type="GO" id="GO:0045597">
    <property type="term" value="P:positive regulation of cell differentiation"/>
    <property type="evidence" value="ECO:0007669"/>
    <property type="project" value="UniProtKB-ARBA"/>
</dbReference>
<dbReference type="FunFam" id="2.10.25.10:FF:000260">
    <property type="entry name" value="Notch receptor 4"/>
    <property type="match status" value="1"/>
</dbReference>
<dbReference type="Gene3D" id="1.20.5.340">
    <property type="match status" value="1"/>
</dbReference>
<feature type="domain" description="CUB" evidence="13">
    <location>
        <begin position="448"/>
        <end position="524"/>
    </location>
</feature>
<dbReference type="PROSITE" id="PS01180">
    <property type="entry name" value="CUB"/>
    <property type="match status" value="4"/>
</dbReference>
<dbReference type="InterPro" id="IPR053119">
    <property type="entry name" value="Cubilin_domain"/>
</dbReference>
<keyword evidence="7" id="KW-0677">Repeat</keyword>
<evidence type="ECO:0000256" key="1">
    <source>
        <dbReference type="ARBA" id="ARBA00004177"/>
    </source>
</evidence>
<dbReference type="Proteomes" id="UP001460270">
    <property type="component" value="Unassembled WGS sequence"/>
</dbReference>
<feature type="disulfide bond" evidence="12">
    <location>
        <begin position="126"/>
        <end position="135"/>
    </location>
</feature>
<feature type="domain" description="EGF-like" evidence="14">
    <location>
        <begin position="138"/>
        <end position="179"/>
    </location>
</feature>
<feature type="domain" description="CUB" evidence="13">
    <location>
        <begin position="653"/>
        <end position="765"/>
    </location>
</feature>
<dbReference type="SUPFAM" id="SSF49854">
    <property type="entry name" value="Spermadhesin, CUB domain"/>
    <property type="match status" value="4"/>
</dbReference>
<dbReference type="SMART" id="SM00181">
    <property type="entry name" value="EGF"/>
    <property type="match status" value="8"/>
</dbReference>
<keyword evidence="5" id="KW-0597">Phosphoprotein</keyword>
<keyword evidence="11" id="KW-0325">Glycoprotein</keyword>
<feature type="domain" description="CUB" evidence="13">
    <location>
        <begin position="535"/>
        <end position="647"/>
    </location>
</feature>
<evidence type="ECO:0000256" key="12">
    <source>
        <dbReference type="PROSITE-ProRule" id="PRU00076"/>
    </source>
</evidence>
<evidence type="ECO:0000313" key="15">
    <source>
        <dbReference type="EMBL" id="KAK7881367.1"/>
    </source>
</evidence>
<dbReference type="InterPro" id="IPR000152">
    <property type="entry name" value="EGF-type_Asp/Asn_hydroxyl_site"/>
</dbReference>
<dbReference type="InterPro" id="IPR035914">
    <property type="entry name" value="Sperma_CUB_dom_sf"/>
</dbReference>
<dbReference type="CDD" id="cd00054">
    <property type="entry name" value="EGF_CA"/>
    <property type="match status" value="5"/>
</dbReference>
<keyword evidence="9" id="KW-0472">Membrane</keyword>
<dbReference type="SMART" id="SM00042">
    <property type="entry name" value="CUB"/>
    <property type="match status" value="4"/>
</dbReference>
<gene>
    <name evidence="15" type="ORF">WMY93_029776</name>
</gene>
<dbReference type="PROSITE" id="PS00010">
    <property type="entry name" value="ASX_HYDROXYL"/>
    <property type="match status" value="3"/>
</dbReference>
<dbReference type="PROSITE" id="PS00022">
    <property type="entry name" value="EGF_1"/>
    <property type="match status" value="4"/>
</dbReference>
<dbReference type="PROSITE" id="PS01186">
    <property type="entry name" value="EGF_2"/>
    <property type="match status" value="1"/>
</dbReference>
<dbReference type="SMART" id="SM00179">
    <property type="entry name" value="EGF_CA"/>
    <property type="match status" value="7"/>
</dbReference>
<feature type="domain" description="CUB" evidence="13">
    <location>
        <begin position="765"/>
        <end position="886"/>
    </location>
</feature>
<dbReference type="Gene3D" id="2.10.25.10">
    <property type="entry name" value="Laminin"/>
    <property type="match status" value="7"/>
</dbReference>
<evidence type="ECO:0000256" key="9">
    <source>
        <dbReference type="ARBA" id="ARBA00023136"/>
    </source>
</evidence>
<keyword evidence="8" id="KW-0967">Endosome</keyword>
<organism evidence="15 16">
    <name type="scientific">Mugilogobius chulae</name>
    <name type="common">yellowstripe goby</name>
    <dbReference type="NCBI Taxonomy" id="88201"/>
    <lineage>
        <taxon>Eukaryota</taxon>
        <taxon>Metazoa</taxon>
        <taxon>Chordata</taxon>
        <taxon>Craniata</taxon>
        <taxon>Vertebrata</taxon>
        <taxon>Euteleostomi</taxon>
        <taxon>Actinopterygii</taxon>
        <taxon>Neopterygii</taxon>
        <taxon>Teleostei</taxon>
        <taxon>Neoteleostei</taxon>
        <taxon>Acanthomorphata</taxon>
        <taxon>Gobiaria</taxon>
        <taxon>Gobiiformes</taxon>
        <taxon>Gobioidei</taxon>
        <taxon>Gobiidae</taxon>
        <taxon>Gobionellinae</taxon>
        <taxon>Mugilogobius</taxon>
    </lineage>
</organism>
<evidence type="ECO:0000313" key="16">
    <source>
        <dbReference type="Proteomes" id="UP001460270"/>
    </source>
</evidence>
<dbReference type="InterPro" id="IPR024731">
    <property type="entry name" value="NELL2-like_EGF"/>
</dbReference>
<dbReference type="InterPro" id="IPR049883">
    <property type="entry name" value="NOTCH1_EGF-like"/>
</dbReference>
<evidence type="ECO:0000256" key="7">
    <source>
        <dbReference type="ARBA" id="ARBA00022737"/>
    </source>
</evidence>
<dbReference type="GO" id="GO:0005509">
    <property type="term" value="F:calcium ion binding"/>
    <property type="evidence" value="ECO:0007669"/>
    <property type="project" value="InterPro"/>
</dbReference>
<feature type="disulfide bond" evidence="12">
    <location>
        <begin position="432"/>
        <end position="441"/>
    </location>
</feature>
<dbReference type="GO" id="GO:1901222">
    <property type="term" value="P:regulation of non-canonical NF-kappaB signal transduction"/>
    <property type="evidence" value="ECO:0007669"/>
    <property type="project" value="UniProtKB-ARBA"/>
</dbReference>
<dbReference type="SUPFAM" id="SSF57196">
    <property type="entry name" value="EGF/Laminin"/>
    <property type="match status" value="5"/>
</dbReference>
<dbReference type="InterPro" id="IPR000742">
    <property type="entry name" value="EGF"/>
</dbReference>
<dbReference type="Pfam" id="PF00431">
    <property type="entry name" value="CUB"/>
    <property type="match status" value="4"/>
</dbReference>
<dbReference type="Gene3D" id="2.60.120.290">
    <property type="entry name" value="Spermadhesin, CUB domain"/>
    <property type="match status" value="4"/>
</dbReference>
<dbReference type="EMBL" id="JBBPFD010000022">
    <property type="protein sequence ID" value="KAK7881367.1"/>
    <property type="molecule type" value="Genomic_DNA"/>
</dbReference>
<dbReference type="InterPro" id="IPR001881">
    <property type="entry name" value="EGF-like_Ca-bd_dom"/>
</dbReference>
<evidence type="ECO:0000256" key="3">
    <source>
        <dbReference type="ARBA" id="ARBA00022475"/>
    </source>
</evidence>
<keyword evidence="6" id="KW-0732">Signal</keyword>
<comment type="caution">
    <text evidence="15">The sequence shown here is derived from an EMBL/GenBank/DDBJ whole genome shotgun (WGS) entry which is preliminary data.</text>
</comment>
<dbReference type="FunFam" id="2.60.120.290:FF:000013">
    <property type="entry name" value="Membrane frizzled-related protein"/>
    <property type="match status" value="2"/>
</dbReference>
<dbReference type="Pfam" id="PF12947">
    <property type="entry name" value="EGF_3"/>
    <property type="match status" value="1"/>
</dbReference>
<dbReference type="PROSITE" id="PS50026">
    <property type="entry name" value="EGF_3"/>
    <property type="match status" value="5"/>
</dbReference>
<dbReference type="FunFam" id="2.10.25.10:FF:000379">
    <property type="entry name" value="Cubilin"/>
    <property type="match status" value="1"/>
</dbReference>
<keyword evidence="3" id="KW-1003">Cell membrane</keyword>
<dbReference type="InterPro" id="IPR018097">
    <property type="entry name" value="EGF_Ca-bd_CS"/>
</dbReference>
<reference evidence="16" key="1">
    <citation type="submission" date="2024-04" db="EMBL/GenBank/DDBJ databases">
        <title>Salinicola lusitanus LLJ914,a marine bacterium isolated from the Okinawa Trough.</title>
        <authorList>
            <person name="Li J."/>
        </authorList>
    </citation>
    <scope>NUCLEOTIDE SEQUENCE [LARGE SCALE GENOMIC DNA]</scope>
</reference>
<evidence type="ECO:0000256" key="11">
    <source>
        <dbReference type="ARBA" id="ARBA00023180"/>
    </source>
</evidence>
<dbReference type="GO" id="GO:0060218">
    <property type="term" value="P:hematopoietic stem cell differentiation"/>
    <property type="evidence" value="ECO:0007669"/>
    <property type="project" value="UniProtKB-ARBA"/>
</dbReference>
<evidence type="ECO:0000256" key="2">
    <source>
        <dbReference type="ARBA" id="ARBA00004236"/>
    </source>
</evidence>
<feature type="domain" description="EGF-like" evidence="14">
    <location>
        <begin position="406"/>
        <end position="442"/>
    </location>
</feature>
<evidence type="ECO:0000256" key="8">
    <source>
        <dbReference type="ARBA" id="ARBA00022753"/>
    </source>
</evidence>
<sequence>MTGTQDSPRPRMLSDNGHLVFSPGNNKDICFKPSASGRVKVGDEDLTQLITQIKSNKADIDDIKATGGAVPPEVTNKLNQLSTKVTTLETKVSSLEQTVQKVSCSSNPCQNGGTCLNLLSSYHCLCPDNWGGPNCATDVNECQTFAGTLNSCQNGATCVNTPGAFTCTCTPEWSGTLCTQRYDDCRNAGQDLCVHGTCIDADRVTPGQPRYQCICESGWNAPAGNPACVEDVNECNLPNKPCSTNPPVDCFNTQGSFYCGACPAGWQGNGYSCQDVNECSTNNGGCSMSPLVQCLNTMGSFHCGPCPPGYQGDGRTCTQTNICDTNNGGCYPLATCSSTPGSSLPICTCPPGYTGSGYGPTGCTQSSNICQTSNPCVHGQCVPTTTSPGYQCNCSPGWGGVHCDQDINECSSSPCQNGGTCVDQLNGFSCTCTSQWTGPLCQTPQQECGGYLSGPAGSFSYPNNPGHDEYDHMISCAWVIRAEPNKVLHITFPFFDLEDSYNCNADFLQIHDGDSASAYMIGGFTVVWQSQDPVCGDTLTDPYGSINSPGYPGNYPPSRDCYWSVTVDPGLLITFAFGVLSLEHHPDCNYDYLEVRDGLLPEDPVLGRYCSTTSPAPVVTTGPNAWIHFHSDSGVSDRGFHITYTTSPSDPGCGGTFTDSEGIIISPNWPNDYAHNRQCIYLIRLPQGEKVSLNFTHMNLETHSSCTFDYVEVRDGRQETDPLIGRYCGSVIPAPLMSSSNFMWLRFRSDSSVSRAGFRAVYTVACGGVLSGTGQLRSPLHPNAYPHNKVCEWVISQPQDTWSHSTSCRSAWKEAPVDSTMCREVSILKNKFMGSGRLLGQRSSSRTFCGTQIPPRLQSTQGSLYVRFQTDSSVSNLGFVADYGTAIEVTAFNHLSPESFQTESGQFWANFYMTAKQLPTVMSSFLKRKYVMIF</sequence>
<evidence type="ECO:0000259" key="14">
    <source>
        <dbReference type="PROSITE" id="PS50026"/>
    </source>
</evidence>
<evidence type="ECO:0000256" key="10">
    <source>
        <dbReference type="ARBA" id="ARBA00023157"/>
    </source>
</evidence>
<keyword evidence="10 12" id="KW-1015">Disulfide bond</keyword>
<dbReference type="Pfam" id="PF07645">
    <property type="entry name" value="EGF_CA"/>
    <property type="match status" value="2"/>
</dbReference>
<evidence type="ECO:0000259" key="13">
    <source>
        <dbReference type="PROSITE" id="PS01180"/>
    </source>
</evidence>
<dbReference type="CDD" id="cd22201">
    <property type="entry name" value="cubilin_NTD"/>
    <property type="match status" value="1"/>
</dbReference>
<dbReference type="FunFam" id="2.10.25.10:FF:000429">
    <property type="entry name" value="Cubilin"/>
    <property type="match status" value="1"/>
</dbReference>
<dbReference type="GO" id="GO:0005886">
    <property type="term" value="C:plasma membrane"/>
    <property type="evidence" value="ECO:0007669"/>
    <property type="project" value="UniProtKB-SubCell"/>
</dbReference>
<dbReference type="Pfam" id="PF00008">
    <property type="entry name" value="EGF"/>
    <property type="match status" value="3"/>
</dbReference>
<dbReference type="Pfam" id="PF21700">
    <property type="entry name" value="EGF_DL_JAG"/>
    <property type="match status" value="1"/>
</dbReference>
<evidence type="ECO:0000256" key="4">
    <source>
        <dbReference type="ARBA" id="ARBA00022536"/>
    </source>
</evidence>
<name>A0AAW0MVY3_9GOBI</name>
<dbReference type="FunFam" id="2.10.25.10:FF:000123">
    <property type="entry name" value="Crumbs homolog 1 (Drosophila)"/>
    <property type="match status" value="1"/>
</dbReference>
<feature type="domain" description="EGF-like" evidence="14">
    <location>
        <begin position="319"/>
        <end position="364"/>
    </location>
</feature>
<feature type="disulfide bond" evidence="12">
    <location>
        <begin position="394"/>
        <end position="403"/>
    </location>
</feature>
<dbReference type="PROSITE" id="PS01187">
    <property type="entry name" value="EGF_CA"/>
    <property type="match status" value="3"/>
</dbReference>
<proteinExistence type="predicted"/>
<accession>A0AAW0MVY3</accession>
<feature type="domain" description="EGF-like" evidence="14">
    <location>
        <begin position="366"/>
        <end position="404"/>
    </location>
</feature>
<dbReference type="InterPro" id="IPR000859">
    <property type="entry name" value="CUB_dom"/>
</dbReference>
<comment type="subcellular location">
    <subcellularLocation>
        <location evidence="2">Cell membrane</location>
    </subcellularLocation>
    <subcellularLocation>
        <location evidence="1">Endosome</location>
    </subcellularLocation>
</comment>
<keyword evidence="16" id="KW-1185">Reference proteome</keyword>
<dbReference type="PANTHER" id="PTHR47761">
    <property type="entry name" value="C-TYPE LECTIN-RELATED"/>
    <property type="match status" value="1"/>
</dbReference>
<comment type="caution">
    <text evidence="12">Lacks conserved residue(s) required for the propagation of feature annotation.</text>
</comment>
<dbReference type="GO" id="GO:0005768">
    <property type="term" value="C:endosome"/>
    <property type="evidence" value="ECO:0007669"/>
    <property type="project" value="UniProtKB-SubCell"/>
</dbReference>
<evidence type="ECO:0000256" key="6">
    <source>
        <dbReference type="ARBA" id="ARBA00022729"/>
    </source>
</evidence>
<dbReference type="CDD" id="cd00041">
    <property type="entry name" value="CUB"/>
    <property type="match status" value="2"/>
</dbReference>
<evidence type="ECO:0008006" key="17">
    <source>
        <dbReference type="Google" id="ProtNLM"/>
    </source>
</evidence>
<feature type="disulfide bond" evidence="12">
    <location>
        <begin position="169"/>
        <end position="178"/>
    </location>
</feature>
<feature type="domain" description="EGF-like" evidence="14">
    <location>
        <begin position="100"/>
        <end position="136"/>
    </location>
</feature>